<accession>A0A061G0F4</accession>
<reference evidence="1 2" key="1">
    <citation type="journal article" date="2013" name="Genome Biol.">
        <title>The genome sequence of the most widely cultivated cacao type and its use to identify candidate genes regulating pod color.</title>
        <authorList>
            <person name="Motamayor J.C."/>
            <person name="Mockaitis K."/>
            <person name="Schmutz J."/>
            <person name="Haiminen N."/>
            <person name="Iii D.L."/>
            <person name="Cornejo O."/>
            <person name="Findley S.D."/>
            <person name="Zheng P."/>
            <person name="Utro F."/>
            <person name="Royaert S."/>
            <person name="Saski C."/>
            <person name="Jenkins J."/>
            <person name="Podicheti R."/>
            <person name="Zhao M."/>
            <person name="Scheffler B.E."/>
            <person name="Stack J.C."/>
            <person name="Feltus F.A."/>
            <person name="Mustiga G.M."/>
            <person name="Amores F."/>
            <person name="Phillips W."/>
            <person name="Marelli J.P."/>
            <person name="May G.D."/>
            <person name="Shapiro H."/>
            <person name="Ma J."/>
            <person name="Bustamante C.D."/>
            <person name="Schnell R.J."/>
            <person name="Main D."/>
            <person name="Gilbert D."/>
            <person name="Parida L."/>
            <person name="Kuhn D.N."/>
        </authorList>
    </citation>
    <scope>NUCLEOTIDE SEQUENCE [LARGE SCALE GENOMIC DNA]</scope>
    <source>
        <strain evidence="2">cv. Matina 1-6</strain>
    </source>
</reference>
<dbReference type="InParanoid" id="A0A061G0F4"/>
<dbReference type="Proteomes" id="UP000026915">
    <property type="component" value="Chromosome 3"/>
</dbReference>
<proteinExistence type="predicted"/>
<protein>
    <submittedName>
        <fullName evidence="1">Uncharacterized protein</fullName>
    </submittedName>
</protein>
<organism evidence="1 2">
    <name type="scientific">Theobroma cacao</name>
    <name type="common">Cacao</name>
    <name type="synonym">Cocoa</name>
    <dbReference type="NCBI Taxonomy" id="3641"/>
    <lineage>
        <taxon>Eukaryota</taxon>
        <taxon>Viridiplantae</taxon>
        <taxon>Streptophyta</taxon>
        <taxon>Embryophyta</taxon>
        <taxon>Tracheophyta</taxon>
        <taxon>Spermatophyta</taxon>
        <taxon>Magnoliopsida</taxon>
        <taxon>eudicotyledons</taxon>
        <taxon>Gunneridae</taxon>
        <taxon>Pentapetalae</taxon>
        <taxon>rosids</taxon>
        <taxon>malvids</taxon>
        <taxon>Malvales</taxon>
        <taxon>Malvaceae</taxon>
        <taxon>Byttnerioideae</taxon>
        <taxon>Theobroma</taxon>
    </lineage>
</organism>
<evidence type="ECO:0000313" key="1">
    <source>
        <dbReference type="EMBL" id="EOY22647.1"/>
    </source>
</evidence>
<dbReference type="AlphaFoldDB" id="A0A061G0F4"/>
<dbReference type="EMBL" id="CM001881">
    <property type="protein sequence ID" value="EOY22647.1"/>
    <property type="molecule type" value="Genomic_DNA"/>
</dbReference>
<dbReference type="HOGENOM" id="CLU_1828816_0_0_1"/>
<sequence length="141" mass="16541">MLAYDGRSYPFIPLVQNFNMPSAIRLRNYLLAQHRAPPRNYALRRRTASQSRVQAPRNDVLDVVPLSARVRIGPSSALGPQRWLHIPLQVQLGENEIPTLLVQQRRYHSQQRRNLNERERKINEGKIETLLMASRWLLLLW</sequence>
<name>A0A061G0F4_THECC</name>
<evidence type="ECO:0000313" key="2">
    <source>
        <dbReference type="Proteomes" id="UP000026915"/>
    </source>
</evidence>
<gene>
    <name evidence="1" type="ORF">TCM_014756</name>
</gene>
<keyword evidence="2" id="KW-1185">Reference proteome</keyword>
<dbReference type="Gramene" id="EOY22647">
    <property type="protein sequence ID" value="EOY22647"/>
    <property type="gene ID" value="TCM_014756"/>
</dbReference>